<dbReference type="InterPro" id="IPR008278">
    <property type="entry name" value="4-PPantetheinyl_Trfase_dom"/>
</dbReference>
<evidence type="ECO:0000313" key="12">
    <source>
        <dbReference type="Proteomes" id="UP001626550"/>
    </source>
</evidence>
<dbReference type="Gene3D" id="3.90.470.20">
    <property type="entry name" value="4'-phosphopantetheinyl transferase domain"/>
    <property type="match status" value="2"/>
</dbReference>
<reference evidence="11 12" key="1">
    <citation type="submission" date="2024-11" db="EMBL/GenBank/DDBJ databases">
        <title>Adaptive evolution of stress response genes in parasites aligns with host niche diversity.</title>
        <authorList>
            <person name="Hahn C."/>
            <person name="Resl P."/>
        </authorList>
    </citation>
    <scope>NUCLEOTIDE SEQUENCE [LARGE SCALE GENOMIC DNA]</scope>
    <source>
        <strain evidence="11">EGGRZ-B1_66</strain>
        <tissue evidence="11">Body</tissue>
    </source>
</reference>
<comment type="catalytic activity">
    <reaction evidence="7">
        <text>apo-[ACP] + CoA = holo-[ACP] + adenosine 3',5'-bisphosphate + H(+)</text>
        <dbReference type="Rhea" id="RHEA:12068"/>
        <dbReference type="Rhea" id="RHEA-COMP:9685"/>
        <dbReference type="Rhea" id="RHEA-COMP:9690"/>
        <dbReference type="ChEBI" id="CHEBI:15378"/>
        <dbReference type="ChEBI" id="CHEBI:29999"/>
        <dbReference type="ChEBI" id="CHEBI:57287"/>
        <dbReference type="ChEBI" id="CHEBI:58343"/>
        <dbReference type="ChEBI" id="CHEBI:64479"/>
        <dbReference type="EC" id="2.7.8.7"/>
    </reaction>
    <physiologicalReaction direction="left-to-right" evidence="7">
        <dbReference type="Rhea" id="RHEA:12069"/>
    </physiologicalReaction>
</comment>
<dbReference type="EC" id="2.7.8.7" evidence="2"/>
<evidence type="ECO:0000256" key="8">
    <source>
        <dbReference type="ARBA" id="ARBA00048794"/>
    </source>
</evidence>
<dbReference type="PANTHER" id="PTHR12215:SF10">
    <property type="entry name" value="L-AMINOADIPATE-SEMIALDEHYDE DEHYDROGENASE-PHOSPHOPANTETHEINYL TRANSFERASE"/>
    <property type="match status" value="1"/>
</dbReference>
<evidence type="ECO:0000256" key="2">
    <source>
        <dbReference type="ARBA" id="ARBA00013172"/>
    </source>
</evidence>
<name>A0ABD2Q8N9_9PLAT</name>
<dbReference type="InterPro" id="IPR055066">
    <property type="entry name" value="AASDHPPT_N"/>
</dbReference>
<evidence type="ECO:0000256" key="5">
    <source>
        <dbReference type="ARBA" id="ARBA00030484"/>
    </source>
</evidence>
<comment type="caution">
    <text evidence="11">The sequence shown here is derived from an EMBL/GenBank/DDBJ whole genome shotgun (WGS) entry which is preliminary data.</text>
</comment>
<feature type="domain" description="4'-phosphopantetheinyl transferase N-terminal" evidence="10">
    <location>
        <begin position="10"/>
        <end position="102"/>
    </location>
</feature>
<dbReference type="AlphaFoldDB" id="A0ABD2Q8N9"/>
<comment type="catalytic activity">
    <reaction evidence="8">
        <text>apo-[ACP] + acetyl-CoA = acetyl-[ACP] + adenosine 3',5'-bisphosphate + H(+)</text>
        <dbReference type="Rhea" id="RHEA:46564"/>
        <dbReference type="Rhea" id="RHEA-COMP:9621"/>
        <dbReference type="Rhea" id="RHEA-COMP:9690"/>
        <dbReference type="ChEBI" id="CHEBI:15378"/>
        <dbReference type="ChEBI" id="CHEBI:29999"/>
        <dbReference type="ChEBI" id="CHEBI:57288"/>
        <dbReference type="ChEBI" id="CHEBI:58343"/>
        <dbReference type="ChEBI" id="CHEBI:78446"/>
    </reaction>
    <physiologicalReaction direction="left-to-right" evidence="8">
        <dbReference type="Rhea" id="RHEA:46565"/>
    </physiologicalReaction>
</comment>
<evidence type="ECO:0000256" key="1">
    <source>
        <dbReference type="ARBA" id="ARBA00006195"/>
    </source>
</evidence>
<dbReference type="GO" id="GO:0008897">
    <property type="term" value="F:holo-[acyl-carrier-protein] synthase activity"/>
    <property type="evidence" value="ECO:0007669"/>
    <property type="project" value="UniProtKB-EC"/>
</dbReference>
<evidence type="ECO:0000256" key="7">
    <source>
        <dbReference type="ARBA" id="ARBA00048641"/>
    </source>
</evidence>
<dbReference type="Pfam" id="PF22624">
    <property type="entry name" value="AASDHPPT_N"/>
    <property type="match status" value="1"/>
</dbReference>
<dbReference type="InterPro" id="IPR037143">
    <property type="entry name" value="4-PPantetheinyl_Trfase_dom_sf"/>
</dbReference>
<dbReference type="SUPFAM" id="SSF56214">
    <property type="entry name" value="4'-phosphopantetheinyl transferase"/>
    <property type="match status" value="2"/>
</dbReference>
<proteinExistence type="inferred from homology"/>
<dbReference type="EMBL" id="JBJKFK010000826">
    <property type="protein sequence ID" value="KAL3315101.1"/>
    <property type="molecule type" value="Genomic_DNA"/>
</dbReference>
<evidence type="ECO:0000256" key="4">
    <source>
        <dbReference type="ARBA" id="ARBA00022679"/>
    </source>
</evidence>
<evidence type="ECO:0000313" key="11">
    <source>
        <dbReference type="EMBL" id="KAL3315101.1"/>
    </source>
</evidence>
<evidence type="ECO:0000256" key="6">
    <source>
        <dbReference type="ARBA" id="ARBA00033443"/>
    </source>
</evidence>
<dbReference type="Pfam" id="PF01648">
    <property type="entry name" value="ACPS"/>
    <property type="match status" value="1"/>
</dbReference>
<dbReference type="InterPro" id="IPR050559">
    <property type="entry name" value="P-Pant_transferase_sf"/>
</dbReference>
<gene>
    <name evidence="11" type="ORF">Ciccas_006268</name>
</gene>
<dbReference type="Proteomes" id="UP001626550">
    <property type="component" value="Unassembled WGS sequence"/>
</dbReference>
<evidence type="ECO:0000256" key="3">
    <source>
        <dbReference type="ARBA" id="ARBA00016301"/>
    </source>
</evidence>
<organism evidence="11 12">
    <name type="scientific">Cichlidogyrus casuarinus</name>
    <dbReference type="NCBI Taxonomy" id="1844966"/>
    <lineage>
        <taxon>Eukaryota</taxon>
        <taxon>Metazoa</taxon>
        <taxon>Spiralia</taxon>
        <taxon>Lophotrochozoa</taxon>
        <taxon>Platyhelminthes</taxon>
        <taxon>Monogenea</taxon>
        <taxon>Monopisthocotylea</taxon>
        <taxon>Dactylogyridea</taxon>
        <taxon>Ancyrocephalidae</taxon>
        <taxon>Cichlidogyrus</taxon>
    </lineage>
</organism>
<evidence type="ECO:0000259" key="9">
    <source>
        <dbReference type="Pfam" id="PF01648"/>
    </source>
</evidence>
<sequence length="279" mass="32622">MIRWVFNHSNWIPNKPEWLRAMGSISVDEQKRISGLAYQRDAKAALAGRLMMRKVVAYQFSIASKEIIFERSKKGRPFLRYPEEDFDFNISHNGNLTVLTAAHRLKTGVDVMHTLSPPDGYTAEQYFQKLRSILTESEWDFIYQVNSESERIKRFYRHWCLKEAYAKAIGKGVGIDFSKLECRLSTPEHPQPWCSSLGQNPYNWQFEEHWLQNSHVCAIAWYGDTLPSFNCFATFTEMKFEDLIMETEIIHKASSDIWEIFKNKDKQPPTSRLPLPVDL</sequence>
<protein>
    <recommendedName>
        <fullName evidence="3">L-aminoadipate-semialdehyde dehydrogenase-phosphopantetheinyl transferase</fullName>
        <ecNumber evidence="2">2.7.8.7</ecNumber>
    </recommendedName>
    <alternativeName>
        <fullName evidence="5">4'-phosphopantetheinyl transferase</fullName>
    </alternativeName>
    <alternativeName>
        <fullName evidence="6">Alpha-aminoadipic semialdehyde dehydrogenase-phosphopantetheinyl transferase</fullName>
    </alternativeName>
</protein>
<keyword evidence="4" id="KW-0808">Transferase</keyword>
<accession>A0ABD2Q8N9</accession>
<comment type="similarity">
    <text evidence="1">Belongs to the P-Pant transferase superfamily. AcpS family.</text>
</comment>
<evidence type="ECO:0000259" key="10">
    <source>
        <dbReference type="Pfam" id="PF22624"/>
    </source>
</evidence>
<dbReference type="PANTHER" id="PTHR12215">
    <property type="entry name" value="PHOSPHOPANTETHEINE TRANSFERASE"/>
    <property type="match status" value="1"/>
</dbReference>
<feature type="domain" description="4'-phosphopantetheinyl transferase" evidence="9">
    <location>
        <begin position="108"/>
        <end position="220"/>
    </location>
</feature>
<keyword evidence="12" id="KW-1185">Reference proteome</keyword>